<feature type="region of interest" description="Disordered" evidence="1">
    <location>
        <begin position="1"/>
        <end position="94"/>
    </location>
</feature>
<feature type="compositionally biased region" description="Basic and acidic residues" evidence="1">
    <location>
        <begin position="13"/>
        <end position="28"/>
    </location>
</feature>
<feature type="compositionally biased region" description="Gly residues" evidence="1">
    <location>
        <begin position="68"/>
        <end position="82"/>
    </location>
</feature>
<accession>A0A9N7YUN9</accession>
<evidence type="ECO:0000313" key="3">
    <source>
        <dbReference type="Proteomes" id="UP001153269"/>
    </source>
</evidence>
<dbReference type="AlphaFoldDB" id="A0A9N7YUN9"/>
<proteinExistence type="predicted"/>
<keyword evidence="3" id="KW-1185">Reference proteome</keyword>
<organism evidence="2 3">
    <name type="scientific">Pleuronectes platessa</name>
    <name type="common">European plaice</name>
    <dbReference type="NCBI Taxonomy" id="8262"/>
    <lineage>
        <taxon>Eukaryota</taxon>
        <taxon>Metazoa</taxon>
        <taxon>Chordata</taxon>
        <taxon>Craniata</taxon>
        <taxon>Vertebrata</taxon>
        <taxon>Euteleostomi</taxon>
        <taxon>Actinopterygii</taxon>
        <taxon>Neopterygii</taxon>
        <taxon>Teleostei</taxon>
        <taxon>Neoteleostei</taxon>
        <taxon>Acanthomorphata</taxon>
        <taxon>Carangaria</taxon>
        <taxon>Pleuronectiformes</taxon>
        <taxon>Pleuronectoidei</taxon>
        <taxon>Pleuronectidae</taxon>
        <taxon>Pleuronectes</taxon>
    </lineage>
</organism>
<evidence type="ECO:0000313" key="2">
    <source>
        <dbReference type="EMBL" id="CAB1440561.1"/>
    </source>
</evidence>
<reference evidence="2" key="1">
    <citation type="submission" date="2020-03" db="EMBL/GenBank/DDBJ databases">
        <authorList>
            <person name="Weist P."/>
        </authorList>
    </citation>
    <scope>NUCLEOTIDE SEQUENCE</scope>
</reference>
<dbReference type="EMBL" id="CADEAL010002469">
    <property type="protein sequence ID" value="CAB1440561.1"/>
    <property type="molecule type" value="Genomic_DNA"/>
</dbReference>
<name>A0A9N7YUN9_PLEPL</name>
<evidence type="ECO:0000256" key="1">
    <source>
        <dbReference type="SAM" id="MobiDB-lite"/>
    </source>
</evidence>
<feature type="compositionally biased region" description="Polar residues" evidence="1">
    <location>
        <begin position="1"/>
        <end position="12"/>
    </location>
</feature>
<comment type="caution">
    <text evidence="2">The sequence shown here is derived from an EMBL/GenBank/DDBJ whole genome shotgun (WGS) entry which is preliminary data.</text>
</comment>
<dbReference type="Proteomes" id="UP001153269">
    <property type="component" value="Unassembled WGS sequence"/>
</dbReference>
<sequence length="94" mass="9591">MSAVSPSVYVSTRKQEGQEGQERQERQEGGTAGGRGAVTLTDRAEAGALDLPVQQVDRKPLVSRKRNFGGGVHGGGGGGGGTEALAAPPVWYAA</sequence>
<gene>
    <name evidence="2" type="ORF">PLEPLA_LOCUS28327</name>
</gene>
<protein>
    <submittedName>
        <fullName evidence="2">Uncharacterized protein</fullName>
    </submittedName>
</protein>